<gene>
    <name evidence="3" type="ORF">phytr_5470</name>
</gene>
<dbReference type="RefSeq" id="WP_106874352.1">
    <property type="nucleotide sequence ID" value="NZ_CP027845.1"/>
</dbReference>
<name>A0A2P1P897_9RICK</name>
<dbReference type="Proteomes" id="UP000241762">
    <property type="component" value="Chromosome"/>
</dbReference>
<evidence type="ECO:0008006" key="5">
    <source>
        <dbReference type="Google" id="ProtNLM"/>
    </source>
</evidence>
<dbReference type="PANTHER" id="PTHR12049:SF7">
    <property type="entry name" value="PROTEIN ARGININE METHYLTRANSFERASE NDUFAF7, MITOCHONDRIAL"/>
    <property type="match status" value="1"/>
</dbReference>
<dbReference type="InterPro" id="IPR003788">
    <property type="entry name" value="NDUFAF7"/>
</dbReference>
<dbReference type="PANTHER" id="PTHR12049">
    <property type="entry name" value="PROTEIN ARGININE METHYLTRANSFERASE NDUFAF7, MITOCHONDRIAL"/>
    <property type="match status" value="1"/>
</dbReference>
<proteinExistence type="predicted"/>
<dbReference type="EMBL" id="CP027845">
    <property type="protein sequence ID" value="AVP87492.1"/>
    <property type="molecule type" value="Genomic_DNA"/>
</dbReference>
<dbReference type="InterPro" id="IPR038375">
    <property type="entry name" value="NDUFAF7_sf"/>
</dbReference>
<accession>A0A2P1P897</accession>
<dbReference type="Gene3D" id="3.40.50.12710">
    <property type="match status" value="1"/>
</dbReference>
<protein>
    <recommendedName>
        <fullName evidence="5">SAM-dependent methyltransferase</fullName>
    </recommendedName>
</protein>
<dbReference type="GO" id="GO:0035243">
    <property type="term" value="F:protein-arginine omega-N symmetric methyltransferase activity"/>
    <property type="evidence" value="ECO:0007669"/>
    <property type="project" value="TreeGrafter"/>
</dbReference>
<keyword evidence="1" id="KW-0489">Methyltransferase</keyword>
<dbReference type="GO" id="GO:0032259">
    <property type="term" value="P:methylation"/>
    <property type="evidence" value="ECO:0007669"/>
    <property type="project" value="UniProtKB-KW"/>
</dbReference>
<dbReference type="OrthoDB" id="9794208at2"/>
<dbReference type="InterPro" id="IPR029063">
    <property type="entry name" value="SAM-dependent_MTases_sf"/>
</dbReference>
<evidence type="ECO:0000313" key="3">
    <source>
        <dbReference type="EMBL" id="AVP87492.1"/>
    </source>
</evidence>
<organism evidence="3 4">
    <name type="scientific">Candidatus Phycorickettsia trachydisci</name>
    <dbReference type="NCBI Taxonomy" id="2115978"/>
    <lineage>
        <taxon>Bacteria</taxon>
        <taxon>Pseudomonadati</taxon>
        <taxon>Pseudomonadota</taxon>
        <taxon>Alphaproteobacteria</taxon>
        <taxon>Rickettsiales</taxon>
        <taxon>Rickettsiaceae</taxon>
        <taxon>Candidatus Phycorickettsia</taxon>
    </lineage>
</organism>
<dbReference type="AlphaFoldDB" id="A0A2P1P897"/>
<evidence type="ECO:0000256" key="1">
    <source>
        <dbReference type="ARBA" id="ARBA00022603"/>
    </source>
</evidence>
<evidence type="ECO:0000256" key="2">
    <source>
        <dbReference type="ARBA" id="ARBA00022679"/>
    </source>
</evidence>
<evidence type="ECO:0000313" key="4">
    <source>
        <dbReference type="Proteomes" id="UP000241762"/>
    </source>
</evidence>
<keyword evidence="2" id="KW-0808">Transferase</keyword>
<reference evidence="3 4" key="1">
    <citation type="submission" date="2018-03" db="EMBL/GenBank/DDBJ databases">
        <title>A gene transfer event suggests a long-term partnership between eustigmatophyte algae and a novel lineage of endosymbiotic bacteria.</title>
        <authorList>
            <person name="Yurchenko T."/>
            <person name="Sevcikova T."/>
            <person name="Pribyl P."/>
            <person name="El Karkouri K."/>
            <person name="Klimes V."/>
            <person name="Amaral R."/>
            <person name="Zbrankova V."/>
            <person name="Kim E."/>
            <person name="Raoult D."/>
            <person name="Santos L.M.A."/>
            <person name="Elias M."/>
        </authorList>
    </citation>
    <scope>NUCLEOTIDE SEQUENCE [LARGE SCALE GENOMIC DNA]</scope>
    <source>
        <strain evidence="3">CCALA 838</strain>
    </source>
</reference>
<dbReference type="SUPFAM" id="SSF53335">
    <property type="entry name" value="S-adenosyl-L-methionine-dependent methyltransferases"/>
    <property type="match status" value="1"/>
</dbReference>
<dbReference type="Pfam" id="PF02636">
    <property type="entry name" value="Methyltransf_28"/>
    <property type="match status" value="1"/>
</dbReference>
<keyword evidence="4" id="KW-1185">Reference proteome</keyword>
<sequence length="331" mass="38129">MSVKKKIENILEQQEYITVDALMSIALNDYYTSKEAVGSDFITAPEISQMFGEMVALWCLDAWQNQKGFNLTELGPGTGALIFNILRTVSKIKPEFIQSLKQIFLLEINPYLKKKQLEILAPYKDKIRYIDNIDHIPNGIVIANEFFDALPIKQYKKIQNSWYEVIVKKGLRFDISKTPISINDHPNAQDGAIIEISDQQQKLMQKLCKIKGSILIIDYGYDIEPKLRQPNQYKSTLQSVKNHQYCDVLDNLGEADLTTHVDFHSLKHIAQIQKAPYTVHSQKDFLESYGISLRLQQLLSHNPELSNILHNQYNRLIKDMGELFKVLTLKN</sequence>
<dbReference type="KEGG" id="ptc:phytr_5470"/>